<accession>A0A9P6UL78</accession>
<dbReference type="EMBL" id="JAAAIN010000725">
    <property type="protein sequence ID" value="KAG0311343.1"/>
    <property type="molecule type" value="Genomic_DNA"/>
</dbReference>
<dbReference type="Proteomes" id="UP000823405">
    <property type="component" value="Unassembled WGS sequence"/>
</dbReference>
<reference evidence="2" key="1">
    <citation type="journal article" date="2020" name="Fungal Divers.">
        <title>Resolving the Mortierellaceae phylogeny through synthesis of multi-gene phylogenetics and phylogenomics.</title>
        <authorList>
            <person name="Vandepol N."/>
            <person name="Liber J."/>
            <person name="Desiro A."/>
            <person name="Na H."/>
            <person name="Kennedy M."/>
            <person name="Barry K."/>
            <person name="Grigoriev I.V."/>
            <person name="Miller A.N."/>
            <person name="O'Donnell K."/>
            <person name="Stajich J.E."/>
            <person name="Bonito G."/>
        </authorList>
    </citation>
    <scope>NUCLEOTIDE SEQUENCE</scope>
    <source>
        <strain evidence="2">NVP60</strain>
    </source>
</reference>
<evidence type="ECO:0000259" key="1">
    <source>
        <dbReference type="Pfam" id="PF03184"/>
    </source>
</evidence>
<dbReference type="OrthoDB" id="125347at2759"/>
<name>A0A9P6UL78_9FUNG</name>
<dbReference type="InterPro" id="IPR004875">
    <property type="entry name" value="DDE_SF_endonuclease_dom"/>
</dbReference>
<sequence>MRDPFDDTHWKYLRIRRLPPRSTSVTQPLDADIISVFKRAFLEMLSQETNIIRNYHKEEAITNGHAWSLVPYTWNHVKSSTIRNCFAKTPVLPEEMREQVRRRLSRKQEQLELTTYSMRDQFKEQERAYIEHLIAEIGADNDWNIARKGTQDAQELAEEELAAQPEAVDAELEELSGQYAIIEEESHIGYGFPAQHAYQQYYNNNGEFAM</sequence>
<evidence type="ECO:0000313" key="3">
    <source>
        <dbReference type="Proteomes" id="UP000823405"/>
    </source>
</evidence>
<feature type="domain" description="DDE-1" evidence="1">
    <location>
        <begin position="17"/>
        <end position="86"/>
    </location>
</feature>
<protein>
    <recommendedName>
        <fullName evidence="1">DDE-1 domain-containing protein</fullName>
    </recommendedName>
</protein>
<comment type="caution">
    <text evidence="2">The sequence shown here is derived from an EMBL/GenBank/DDBJ whole genome shotgun (WGS) entry which is preliminary data.</text>
</comment>
<dbReference type="Pfam" id="PF03184">
    <property type="entry name" value="DDE_1"/>
    <property type="match status" value="1"/>
</dbReference>
<keyword evidence="3" id="KW-1185">Reference proteome</keyword>
<dbReference type="GO" id="GO:0003676">
    <property type="term" value="F:nucleic acid binding"/>
    <property type="evidence" value="ECO:0007669"/>
    <property type="project" value="InterPro"/>
</dbReference>
<organism evidence="2 3">
    <name type="scientific">Linnemannia gamsii</name>
    <dbReference type="NCBI Taxonomy" id="64522"/>
    <lineage>
        <taxon>Eukaryota</taxon>
        <taxon>Fungi</taxon>
        <taxon>Fungi incertae sedis</taxon>
        <taxon>Mucoromycota</taxon>
        <taxon>Mortierellomycotina</taxon>
        <taxon>Mortierellomycetes</taxon>
        <taxon>Mortierellales</taxon>
        <taxon>Mortierellaceae</taxon>
        <taxon>Linnemannia</taxon>
    </lineage>
</organism>
<evidence type="ECO:0000313" key="2">
    <source>
        <dbReference type="EMBL" id="KAG0311343.1"/>
    </source>
</evidence>
<dbReference type="AlphaFoldDB" id="A0A9P6UL78"/>
<proteinExistence type="predicted"/>
<gene>
    <name evidence="2" type="ORF">BGZ97_011914</name>
</gene>